<dbReference type="FunFam" id="3.30.70.270:FF:000001">
    <property type="entry name" value="Diguanylate cyclase domain protein"/>
    <property type="match status" value="1"/>
</dbReference>
<dbReference type="InterPro" id="IPR029787">
    <property type="entry name" value="Nucleotide_cyclase"/>
</dbReference>
<dbReference type="Gene3D" id="3.30.70.270">
    <property type="match status" value="1"/>
</dbReference>
<dbReference type="EC" id="2.7.7.65" evidence="1"/>
<dbReference type="InterPro" id="IPR043128">
    <property type="entry name" value="Rev_trsase/Diguanyl_cyclase"/>
</dbReference>
<keyword evidence="6" id="KW-1185">Reference proteome</keyword>
<protein>
    <recommendedName>
        <fullName evidence="1">diguanylate cyclase</fullName>
        <ecNumber evidence="1">2.7.7.65</ecNumber>
    </recommendedName>
</protein>
<evidence type="ECO:0000256" key="2">
    <source>
        <dbReference type="ARBA" id="ARBA00034247"/>
    </source>
</evidence>
<proteinExistence type="predicted"/>
<sequence>MAHEIQRLEELLSFLARPSKETPSLVSIETDSLSLLEHTIRAFFKQAIPSKKLLIVSLNNEPYEPFLTIIRELITFLPQQQRKTIFQSLSVSLFVRELLFSIVFEPNNVNPQLSFLDWYYEREEANYFQKEINEGIFELLVALQKRVSTFVLIRCSDIASYAFFDFLHFLLENTRFAEIPLLLLMDMRLLGNFPEEQSKRWNALFSRHQKNTYSLKFYFSQSVLEQAPSPHPISIEKQFSLFRLYEKCWAWADVKALGEKLLKQESLLTSSQKTYILTSLAIGLALEGSLDEAIFLMEKTISLQQEQNDTHALLRAQILQAYFYLSKDAGRETALKLARHTALLCPAGEKQLKVLIQTLLFMCGDINEADFPSFLKTTLPYLKRIHPLLYMFVTSNFYFSMMLGGLYPPEKTIPLIKKYLSFSKKYSHLYRQTFFLHHIAIFYSRIYDYPKTIRFYKKSIQIRQKLGDLRRLCHAYNGFGYVYFAAENFSKAHYYYTKTLKLNIDIRDYRELCMSLMNVVQLEMILHNYDTAEDLLSFLIDLKTVLGIASLPIHSNTKIFALHTYLLEKLGKFVPYYHQMNDVLLSQEKKLSSQTNEEYAYLQWFLARYYQRYIDTNKTINAYENALQYISKEEFNYNELEIWYDYLSWLKTNQPSLFETKKNEFKNRLDSLRLFYYQNYLTERHVRPQRHHYQIPKKHILETARLSAQISDIQQTLESLDFMNQLQKTLLRQKEKITLVTESMLLIKRYFLVDFVVCYLGSFKDNFQKWDLIYSTHEPRYFPPDLYENIRGCFKMGKEKLIVDLEAHHMKLLFPGYDSIMYFPLFIEEQAAGCIFFANRERKNAFSEQTFQSMQMAVKQINTMLTNIFYAEMLHYTAQTDMLTGCANRLALTRRLEEEEERVKRSEDYNFSIVFTDMDNFKYYNDTFGHSLGDTILQEFAIFVRQHIRKVDLLGRFGGDEFVFILPNTNRQKALRLIHRLYQALEENKFFDRIISQHTTEPIPENKKLSISMGIADYRQAGSLNHLLEYADIALYEAKKRGKNIAMVYKN</sequence>
<dbReference type="GO" id="GO:0052621">
    <property type="term" value="F:diguanylate cyclase activity"/>
    <property type="evidence" value="ECO:0007669"/>
    <property type="project" value="UniProtKB-EC"/>
</dbReference>
<feature type="domain" description="GGDEF" evidence="4">
    <location>
        <begin position="909"/>
        <end position="1051"/>
    </location>
</feature>
<dbReference type="InterPro" id="IPR000160">
    <property type="entry name" value="GGDEF_dom"/>
</dbReference>
<accession>A0AAX3BD09</accession>
<reference evidence="5" key="2">
    <citation type="submission" date="2022-06" db="EMBL/GenBank/DDBJ databases">
        <title>Thermospira aquatica gen. nov., sp. nov.</title>
        <authorList>
            <person name="Ben Ali Gam Z."/>
            <person name="Labat M."/>
        </authorList>
    </citation>
    <scope>NUCLEOTIDE SEQUENCE</scope>
    <source>
        <strain evidence="5">F1F22</strain>
    </source>
</reference>
<dbReference type="AlphaFoldDB" id="A0AAX3BD09"/>
<evidence type="ECO:0000313" key="5">
    <source>
        <dbReference type="EMBL" id="URA10061.1"/>
    </source>
</evidence>
<evidence type="ECO:0000256" key="3">
    <source>
        <dbReference type="PROSITE-ProRule" id="PRU00339"/>
    </source>
</evidence>
<gene>
    <name evidence="5" type="ORF">KDW03_11350</name>
</gene>
<dbReference type="InterPro" id="IPR011990">
    <property type="entry name" value="TPR-like_helical_dom_sf"/>
</dbReference>
<dbReference type="PANTHER" id="PTHR45138">
    <property type="entry name" value="REGULATORY COMPONENTS OF SENSORY TRANSDUCTION SYSTEM"/>
    <property type="match status" value="1"/>
</dbReference>
<evidence type="ECO:0000313" key="6">
    <source>
        <dbReference type="Proteomes" id="UP001056539"/>
    </source>
</evidence>
<evidence type="ECO:0000256" key="1">
    <source>
        <dbReference type="ARBA" id="ARBA00012528"/>
    </source>
</evidence>
<reference evidence="5" key="1">
    <citation type="submission" date="2021-04" db="EMBL/GenBank/DDBJ databases">
        <authorList>
            <person name="Postec A."/>
        </authorList>
    </citation>
    <scope>NUCLEOTIDE SEQUENCE</scope>
    <source>
        <strain evidence="5">F1F22</strain>
    </source>
</reference>
<dbReference type="NCBIfam" id="TIGR00254">
    <property type="entry name" value="GGDEF"/>
    <property type="match status" value="1"/>
</dbReference>
<dbReference type="CDD" id="cd01949">
    <property type="entry name" value="GGDEF"/>
    <property type="match status" value="1"/>
</dbReference>
<dbReference type="RefSeq" id="WP_271435193.1">
    <property type="nucleotide sequence ID" value="NZ_CP073355.1"/>
</dbReference>
<dbReference type="EMBL" id="CP073355">
    <property type="protein sequence ID" value="URA10061.1"/>
    <property type="molecule type" value="Genomic_DNA"/>
</dbReference>
<dbReference type="SUPFAM" id="SSF55781">
    <property type="entry name" value="GAF domain-like"/>
    <property type="match status" value="1"/>
</dbReference>
<organism evidence="5 6">
    <name type="scientific">Thermospira aquatica</name>
    <dbReference type="NCBI Taxonomy" id="2828656"/>
    <lineage>
        <taxon>Bacteria</taxon>
        <taxon>Pseudomonadati</taxon>
        <taxon>Spirochaetota</taxon>
        <taxon>Spirochaetia</taxon>
        <taxon>Brevinematales</taxon>
        <taxon>Thermospiraceae</taxon>
        <taxon>Thermospira</taxon>
    </lineage>
</organism>
<dbReference type="SMART" id="SM00028">
    <property type="entry name" value="TPR"/>
    <property type="match status" value="3"/>
</dbReference>
<dbReference type="PROSITE" id="PS50005">
    <property type="entry name" value="TPR"/>
    <property type="match status" value="1"/>
</dbReference>
<dbReference type="Proteomes" id="UP001056539">
    <property type="component" value="Chromosome"/>
</dbReference>
<dbReference type="Gene3D" id="1.25.40.10">
    <property type="entry name" value="Tetratricopeptide repeat domain"/>
    <property type="match status" value="1"/>
</dbReference>
<name>A0AAX3BD09_9SPIR</name>
<evidence type="ECO:0000259" key="4">
    <source>
        <dbReference type="PROSITE" id="PS50887"/>
    </source>
</evidence>
<dbReference type="SUPFAM" id="SSF55073">
    <property type="entry name" value="Nucleotide cyclase"/>
    <property type="match status" value="1"/>
</dbReference>
<dbReference type="KEGG" id="taqu:KDW03_11350"/>
<comment type="catalytic activity">
    <reaction evidence="2">
        <text>2 GTP = 3',3'-c-di-GMP + 2 diphosphate</text>
        <dbReference type="Rhea" id="RHEA:24898"/>
        <dbReference type="ChEBI" id="CHEBI:33019"/>
        <dbReference type="ChEBI" id="CHEBI:37565"/>
        <dbReference type="ChEBI" id="CHEBI:58805"/>
        <dbReference type="EC" id="2.7.7.65"/>
    </reaction>
</comment>
<keyword evidence="3" id="KW-0802">TPR repeat</keyword>
<dbReference type="Pfam" id="PF00990">
    <property type="entry name" value="GGDEF"/>
    <property type="match status" value="1"/>
</dbReference>
<dbReference type="SMART" id="SM00267">
    <property type="entry name" value="GGDEF"/>
    <property type="match status" value="1"/>
</dbReference>
<dbReference type="PANTHER" id="PTHR45138:SF9">
    <property type="entry name" value="DIGUANYLATE CYCLASE DGCM-RELATED"/>
    <property type="match status" value="1"/>
</dbReference>
<feature type="repeat" description="TPR" evidence="3">
    <location>
        <begin position="473"/>
        <end position="506"/>
    </location>
</feature>
<dbReference type="SUPFAM" id="SSF48452">
    <property type="entry name" value="TPR-like"/>
    <property type="match status" value="1"/>
</dbReference>
<dbReference type="Pfam" id="PF13424">
    <property type="entry name" value="TPR_12"/>
    <property type="match status" value="1"/>
</dbReference>
<dbReference type="InterPro" id="IPR019734">
    <property type="entry name" value="TPR_rpt"/>
</dbReference>
<dbReference type="InterPro" id="IPR050469">
    <property type="entry name" value="Diguanylate_Cyclase"/>
</dbReference>
<dbReference type="PROSITE" id="PS50887">
    <property type="entry name" value="GGDEF"/>
    <property type="match status" value="1"/>
</dbReference>